<evidence type="ECO:0000313" key="2">
    <source>
        <dbReference type="EMBL" id="MBQ0850729.1"/>
    </source>
</evidence>
<gene>
    <name evidence="2" type="ORF">J8N05_21440</name>
</gene>
<dbReference type="Proteomes" id="UP000677413">
    <property type="component" value="Unassembled WGS sequence"/>
</dbReference>
<dbReference type="Pfam" id="PF03995">
    <property type="entry name" value="Inhibitor_I36"/>
    <property type="match status" value="1"/>
</dbReference>
<feature type="chain" id="PRO_5036843740" evidence="1">
    <location>
        <begin position="28"/>
        <end position="125"/>
    </location>
</feature>
<protein>
    <submittedName>
        <fullName evidence="2">Peptidase inhibitor family I36 protein</fullName>
    </submittedName>
</protein>
<evidence type="ECO:0000256" key="1">
    <source>
        <dbReference type="SAM" id="SignalP"/>
    </source>
</evidence>
<evidence type="ECO:0000313" key="3">
    <source>
        <dbReference type="Proteomes" id="UP000677413"/>
    </source>
</evidence>
<comment type="caution">
    <text evidence="2">The sequence shown here is derived from an EMBL/GenBank/DDBJ whole genome shotgun (WGS) entry which is preliminary data.</text>
</comment>
<dbReference type="AlphaFoldDB" id="A0A940XRN1"/>
<reference evidence="2 3" key="1">
    <citation type="submission" date="2021-04" db="EMBL/GenBank/DDBJ databases">
        <authorList>
            <person name="Tang X."/>
            <person name="Zhou X."/>
            <person name="Chen X."/>
            <person name="Cernava T."/>
            <person name="Zhang C."/>
        </authorList>
    </citation>
    <scope>NUCLEOTIDE SEQUENCE [LARGE SCALE GENOMIC DNA]</scope>
    <source>
        <strain evidence="2 3">BH-SS-21</strain>
    </source>
</reference>
<keyword evidence="1" id="KW-0732">Signal</keyword>
<dbReference type="RefSeq" id="WP_210884994.1">
    <property type="nucleotide sequence ID" value="NZ_JAGPYQ010000001.1"/>
</dbReference>
<sequence>MRKKAAATLATAAAMLGVIASATTASAEANPPGCPKGYFCAYSGPDQTGSLVLKTAGNWSGQVNFRSVFNNGYAFPGADHVDMTYWYEGDGTVTSCLHYNPGPGQYKWTAPYTEVVYSVRWRGEC</sequence>
<accession>A0A940XRN1</accession>
<proteinExistence type="predicted"/>
<dbReference type="EMBL" id="JAGPYQ010000001">
    <property type="protein sequence ID" value="MBQ0850729.1"/>
    <property type="molecule type" value="Genomic_DNA"/>
</dbReference>
<name>A0A940XRN1_9ACTN</name>
<keyword evidence="3" id="KW-1185">Reference proteome</keyword>
<feature type="signal peptide" evidence="1">
    <location>
        <begin position="1"/>
        <end position="27"/>
    </location>
</feature>
<organism evidence="2 3">
    <name type="scientific">Streptomyces liliiviolaceus</name>
    <dbReference type="NCBI Taxonomy" id="2823109"/>
    <lineage>
        <taxon>Bacteria</taxon>
        <taxon>Bacillati</taxon>
        <taxon>Actinomycetota</taxon>
        <taxon>Actinomycetes</taxon>
        <taxon>Kitasatosporales</taxon>
        <taxon>Streptomycetaceae</taxon>
        <taxon>Streptomyces</taxon>
    </lineage>
</organism>